<name>A0ABD1M5D2_9FABA</name>
<comment type="subcellular location">
    <subcellularLocation>
        <location evidence="1">Nucleus</location>
    </subcellularLocation>
</comment>
<comment type="function">
    <text evidence="8">Stimulates the transcription of various genes by recognizing and binding to a CCAAT motif in promoters.</text>
</comment>
<dbReference type="PANTHER" id="PTHR10252:SF8">
    <property type="entry name" value="NUCLEAR TRANSCRIPTION FACTOR Y SUBUNIT GAMMA"/>
    <property type="match status" value="1"/>
</dbReference>
<dbReference type="InterPro" id="IPR003958">
    <property type="entry name" value="CBFA_NFYB_domain"/>
</dbReference>
<evidence type="ECO:0000256" key="8">
    <source>
        <dbReference type="ARBA" id="ARBA00059992"/>
    </source>
</evidence>
<dbReference type="FunFam" id="1.10.20.10:FF:000062">
    <property type="entry name" value="Nuclear transcription factor Y subunit C"/>
    <property type="match status" value="1"/>
</dbReference>
<dbReference type="Gene3D" id="1.10.20.10">
    <property type="entry name" value="Histone, subunit A"/>
    <property type="match status" value="1"/>
</dbReference>
<evidence type="ECO:0000256" key="1">
    <source>
        <dbReference type="ARBA" id="ARBA00004123"/>
    </source>
</evidence>
<evidence type="ECO:0000313" key="12">
    <source>
        <dbReference type="Proteomes" id="UP001603857"/>
    </source>
</evidence>
<evidence type="ECO:0000256" key="4">
    <source>
        <dbReference type="ARBA" id="ARBA00023163"/>
    </source>
</evidence>
<dbReference type="InterPro" id="IPR050568">
    <property type="entry name" value="Transcr_DNA_Rep_Reg"/>
</dbReference>
<dbReference type="CDD" id="cd22908">
    <property type="entry name" value="HFD_NFYC-like"/>
    <property type="match status" value="1"/>
</dbReference>
<evidence type="ECO:0000256" key="6">
    <source>
        <dbReference type="ARBA" id="ARBA00025911"/>
    </source>
</evidence>
<keyword evidence="12" id="KW-1185">Reference proteome</keyword>
<dbReference type="Proteomes" id="UP001603857">
    <property type="component" value="Unassembled WGS sequence"/>
</dbReference>
<comment type="similarity">
    <text evidence="7">Belongs to the NFYC/HAP5 subunit family.</text>
</comment>
<dbReference type="PANTHER" id="PTHR10252">
    <property type="entry name" value="HISTONE-LIKE TRANSCRIPTION FACTOR CCAAT-RELATED"/>
    <property type="match status" value="1"/>
</dbReference>
<organism evidence="11 12">
    <name type="scientific">Flemingia macrophylla</name>
    <dbReference type="NCBI Taxonomy" id="520843"/>
    <lineage>
        <taxon>Eukaryota</taxon>
        <taxon>Viridiplantae</taxon>
        <taxon>Streptophyta</taxon>
        <taxon>Embryophyta</taxon>
        <taxon>Tracheophyta</taxon>
        <taxon>Spermatophyta</taxon>
        <taxon>Magnoliopsida</taxon>
        <taxon>eudicotyledons</taxon>
        <taxon>Gunneridae</taxon>
        <taxon>Pentapetalae</taxon>
        <taxon>rosids</taxon>
        <taxon>fabids</taxon>
        <taxon>Fabales</taxon>
        <taxon>Fabaceae</taxon>
        <taxon>Papilionoideae</taxon>
        <taxon>50 kb inversion clade</taxon>
        <taxon>NPAAA clade</taxon>
        <taxon>indigoferoid/millettioid clade</taxon>
        <taxon>Phaseoleae</taxon>
        <taxon>Flemingia</taxon>
    </lineage>
</organism>
<feature type="domain" description="Transcription factor CBF/NF-Y/archaeal histone" evidence="10">
    <location>
        <begin position="105"/>
        <end position="167"/>
    </location>
</feature>
<proteinExistence type="inferred from homology"/>
<comment type="subunit">
    <text evidence="6">Heterotrimeric transcription factor composed of three components, NF-YA, NF-YB and NF-YC. NF-YB and NF-YC must interact and dimerize for NF-YA association and DNA binding.</text>
</comment>
<evidence type="ECO:0000256" key="3">
    <source>
        <dbReference type="ARBA" id="ARBA00023125"/>
    </source>
</evidence>
<keyword evidence="5" id="KW-0539">Nucleus</keyword>
<evidence type="ECO:0000256" key="2">
    <source>
        <dbReference type="ARBA" id="ARBA00023015"/>
    </source>
</evidence>
<keyword evidence="2" id="KW-0805">Transcription regulation</keyword>
<comment type="caution">
    <text evidence="11">The sequence shown here is derived from an EMBL/GenBank/DDBJ whole genome shotgun (WGS) entry which is preliminary data.</text>
</comment>
<feature type="region of interest" description="Disordered" evidence="9">
    <location>
        <begin position="181"/>
        <end position="201"/>
    </location>
</feature>
<dbReference type="Pfam" id="PF00808">
    <property type="entry name" value="CBFD_NFYB_HMF"/>
    <property type="match status" value="1"/>
</dbReference>
<dbReference type="InterPro" id="IPR009072">
    <property type="entry name" value="Histone-fold"/>
</dbReference>
<feature type="compositionally biased region" description="Polar residues" evidence="9">
    <location>
        <begin position="32"/>
        <end position="48"/>
    </location>
</feature>
<evidence type="ECO:0000256" key="5">
    <source>
        <dbReference type="ARBA" id="ARBA00023242"/>
    </source>
</evidence>
<accession>A0ABD1M5D2</accession>
<sequence length="201" mass="22912">MDQIRHRRSARLANSGSPAHAYPSNHHKRNQDMVSHTTNSEASVTSPQKRTHLMPPDPTNFKVSQGMHESSPPKPIYNVHNELSNFKSQQLEEVKNITDFKTHALPLEQIKRILKYDEDVDIISSDACPVFSKACEMFIKQLTLRSWAHAEENKKKTLHRSDIAAAILEPAEYDFLTDFVPKDDISTNDGKHIDRDMGQDP</sequence>
<evidence type="ECO:0000259" key="10">
    <source>
        <dbReference type="Pfam" id="PF00808"/>
    </source>
</evidence>
<dbReference type="GO" id="GO:0003677">
    <property type="term" value="F:DNA binding"/>
    <property type="evidence" value="ECO:0007669"/>
    <property type="project" value="UniProtKB-KW"/>
</dbReference>
<gene>
    <name evidence="11" type="ORF">Fmac_018579</name>
</gene>
<reference evidence="11 12" key="1">
    <citation type="submission" date="2024-08" db="EMBL/GenBank/DDBJ databases">
        <title>Insights into the chromosomal genome structure of Flemingia macrophylla.</title>
        <authorList>
            <person name="Ding Y."/>
            <person name="Zhao Y."/>
            <person name="Bi W."/>
            <person name="Wu M."/>
            <person name="Zhao G."/>
            <person name="Gong Y."/>
            <person name="Li W."/>
            <person name="Zhang P."/>
        </authorList>
    </citation>
    <scope>NUCLEOTIDE SEQUENCE [LARGE SCALE GENOMIC DNA]</scope>
    <source>
        <strain evidence="11">DYQJB</strain>
        <tissue evidence="11">Leaf</tissue>
    </source>
</reference>
<dbReference type="AlphaFoldDB" id="A0ABD1M5D2"/>
<feature type="compositionally biased region" description="Basic residues" evidence="9">
    <location>
        <begin position="1"/>
        <end position="10"/>
    </location>
</feature>
<dbReference type="EMBL" id="JBGMDY010000006">
    <property type="protein sequence ID" value="KAL2330998.1"/>
    <property type="molecule type" value="Genomic_DNA"/>
</dbReference>
<evidence type="ECO:0000313" key="11">
    <source>
        <dbReference type="EMBL" id="KAL2330998.1"/>
    </source>
</evidence>
<keyword evidence="4" id="KW-0804">Transcription</keyword>
<evidence type="ECO:0000256" key="9">
    <source>
        <dbReference type="SAM" id="MobiDB-lite"/>
    </source>
</evidence>
<evidence type="ECO:0000256" key="7">
    <source>
        <dbReference type="ARBA" id="ARBA00038129"/>
    </source>
</evidence>
<protein>
    <recommendedName>
        <fullName evidence="10">Transcription factor CBF/NF-Y/archaeal histone domain-containing protein</fullName>
    </recommendedName>
</protein>
<feature type="region of interest" description="Disordered" evidence="9">
    <location>
        <begin position="1"/>
        <end position="57"/>
    </location>
</feature>
<dbReference type="GO" id="GO:0005634">
    <property type="term" value="C:nucleus"/>
    <property type="evidence" value="ECO:0007669"/>
    <property type="project" value="UniProtKB-SubCell"/>
</dbReference>
<dbReference type="SUPFAM" id="SSF47113">
    <property type="entry name" value="Histone-fold"/>
    <property type="match status" value="1"/>
</dbReference>
<keyword evidence="3" id="KW-0238">DNA-binding</keyword>